<comment type="caution">
    <text evidence="3">The sequence shown here is derived from an EMBL/GenBank/DDBJ whole genome shotgun (WGS) entry which is preliminary data.</text>
</comment>
<name>A0A9X1S4M2_9MICO</name>
<gene>
    <name evidence="3" type="ORF">KEC57_13265</name>
</gene>
<evidence type="ECO:0008006" key="5">
    <source>
        <dbReference type="Google" id="ProtNLM"/>
    </source>
</evidence>
<protein>
    <recommendedName>
        <fullName evidence="5">DUF4232 domain-containing protein</fullName>
    </recommendedName>
</protein>
<feature type="transmembrane region" description="Helical" evidence="2">
    <location>
        <begin position="20"/>
        <end position="37"/>
    </location>
</feature>
<feature type="region of interest" description="Disordered" evidence="1">
    <location>
        <begin position="44"/>
        <end position="101"/>
    </location>
</feature>
<keyword evidence="4" id="KW-1185">Reference proteome</keyword>
<keyword evidence="2" id="KW-0472">Membrane</keyword>
<sequence length="235" mass="24359">MTGTTPRRRHSPAVYRRRRIVLLLGILVLAGVVWLLISQPWSGAASEGSDEPAGPVGQSTATALPVPTSPSEPDPSQTGAVEGAVVEGSDPSPSSSAGPTALPCVASEISVEAVTDQTTYQADQNPQFSIRLTNNGADCTLNVGTTAQSFTVVSGSDTWWRSTDCQSEPSDMVVLIGAGQTVSSAAPLSWDRTRSAVGTCDDQTRPRAPGGGASYHLSVEIGGISSSQPTQFLLY</sequence>
<evidence type="ECO:0000256" key="2">
    <source>
        <dbReference type="SAM" id="Phobius"/>
    </source>
</evidence>
<proteinExistence type="predicted"/>
<accession>A0A9X1S4M2</accession>
<keyword evidence="2" id="KW-0812">Transmembrane</keyword>
<organism evidence="3 4">
    <name type="scientific">Microbacterium allomyrinae</name>
    <dbReference type="NCBI Taxonomy" id="2830666"/>
    <lineage>
        <taxon>Bacteria</taxon>
        <taxon>Bacillati</taxon>
        <taxon>Actinomycetota</taxon>
        <taxon>Actinomycetes</taxon>
        <taxon>Micrococcales</taxon>
        <taxon>Microbacteriaceae</taxon>
        <taxon>Microbacterium</taxon>
    </lineage>
</organism>
<dbReference type="Proteomes" id="UP001139354">
    <property type="component" value="Unassembled WGS sequence"/>
</dbReference>
<keyword evidence="2" id="KW-1133">Transmembrane helix</keyword>
<dbReference type="EMBL" id="JAGTTN010000004">
    <property type="protein sequence ID" value="MCC2033150.1"/>
    <property type="molecule type" value="Genomic_DNA"/>
</dbReference>
<evidence type="ECO:0000313" key="4">
    <source>
        <dbReference type="Proteomes" id="UP001139354"/>
    </source>
</evidence>
<evidence type="ECO:0000313" key="3">
    <source>
        <dbReference type="EMBL" id="MCC2033150.1"/>
    </source>
</evidence>
<dbReference type="RefSeq" id="WP_229385117.1">
    <property type="nucleotide sequence ID" value="NZ_JAGTTN010000004.1"/>
</dbReference>
<reference evidence="3" key="1">
    <citation type="submission" date="2021-04" db="EMBL/GenBank/DDBJ databases">
        <title>Microbacterium tenobrionis sp. nov. and Microbacterium allomyrinae sp. nov., isolated from larvae of Tenobrio molitor and Allomyrina dichotoma, respectively.</title>
        <authorList>
            <person name="Lee S.D."/>
        </authorList>
    </citation>
    <scope>NUCLEOTIDE SEQUENCE</scope>
    <source>
        <strain evidence="3">BWT-G7</strain>
    </source>
</reference>
<evidence type="ECO:0000256" key="1">
    <source>
        <dbReference type="SAM" id="MobiDB-lite"/>
    </source>
</evidence>
<dbReference type="AlphaFoldDB" id="A0A9X1S4M2"/>